<feature type="region of interest" description="Disordered" evidence="1">
    <location>
        <begin position="1"/>
        <end position="157"/>
    </location>
</feature>
<dbReference type="PANTHER" id="PTHR23295">
    <property type="entry name" value="NUCLEAR RECEPTOR COACTIVATOR 5-RELATED"/>
    <property type="match status" value="1"/>
</dbReference>
<proteinExistence type="predicted"/>
<keyword evidence="3" id="KW-1185">Reference proteome</keyword>
<feature type="compositionally biased region" description="Basic and acidic residues" evidence="1">
    <location>
        <begin position="36"/>
        <end position="51"/>
    </location>
</feature>
<sequence>VCLASERPSQLKETKEDNEKFGAPGPKWTPRGPRLTRAERRLRQRQGEHPTHQAGPPPHHGGPFPPPHHGGPFPPPHHGGPFPPPHVEGPYPPPHFEGPFPLPHPGGPYPPPHFEGPFPPPHFGGPFPPHPRGPGPDPFFGRRLGGPPGPFGPGPGDFRPMDPFFEDSYRPRFPEPWMGDGPVRPGAFDVPYREPPKVNHPAECEIYVSNAALRPYGEYVQERIKNFSIVTSVTVKPASLAPLQLLDELKGQKVLFVIFIATENKVHKSVTLNILHGFPEEHRNMPLDDAVSYILTSFRNYVTTLKEKASIAADRQPSPDRASDTFLPASPDVSYLIKLLADNRNLTVEELNTIIQYLEKRRDKLIDPRSQSLTSKEGYRKSPQSYRRSPAMDLEEVSQSPKAEATGASEAPSLLTEDLKSKILNILNSMRNTQSKPAADVEQPQPMFPAAVSTTASQAPVSPPPPLPSSLPLHPANEFNNSGAQDSTNVCQNSSGFVNNANSGFVDSVQGSSSTSAALGASNFPSSFATGNEDGYQQGAWQGGGYDQNTYNQGAYDQSTYNQGAYDQSTYNQGAYDQGTYDQGAWMQGAEQNWGMQPEMGQTATGTTGAPFQEAYNYPGRNNQMGQMRNNYGQPRY</sequence>
<evidence type="ECO:0008006" key="4">
    <source>
        <dbReference type="Google" id="ProtNLM"/>
    </source>
</evidence>
<dbReference type="SUPFAM" id="SSF52954">
    <property type="entry name" value="Class II aaRS ABD-related"/>
    <property type="match status" value="1"/>
</dbReference>
<evidence type="ECO:0000313" key="2">
    <source>
        <dbReference type="EMBL" id="CAG5119985.1"/>
    </source>
</evidence>
<feature type="region of interest" description="Disordered" evidence="1">
    <location>
        <begin position="368"/>
        <end position="414"/>
    </location>
</feature>
<dbReference type="EMBL" id="CAJHNH020000806">
    <property type="protein sequence ID" value="CAG5119985.1"/>
    <property type="molecule type" value="Genomic_DNA"/>
</dbReference>
<protein>
    <recommendedName>
        <fullName evidence="4">Nuclear receptor coactivator 5</fullName>
    </recommendedName>
</protein>
<dbReference type="Gene3D" id="3.40.50.800">
    <property type="entry name" value="Anticodon-binding domain"/>
    <property type="match status" value="1"/>
</dbReference>
<feature type="compositionally biased region" description="Basic and acidic residues" evidence="1">
    <location>
        <begin position="9"/>
        <end position="20"/>
    </location>
</feature>
<feature type="compositionally biased region" description="Polar residues" evidence="1">
    <location>
        <begin position="478"/>
        <end position="495"/>
    </location>
</feature>
<dbReference type="InterPro" id="IPR052600">
    <property type="entry name" value="Nuc_rcpt_coact/corep"/>
</dbReference>
<dbReference type="OrthoDB" id="10044938at2759"/>
<dbReference type="Proteomes" id="UP000678393">
    <property type="component" value="Unassembled WGS sequence"/>
</dbReference>
<accession>A0A8S3YWG9</accession>
<dbReference type="AlphaFoldDB" id="A0A8S3YWG9"/>
<reference evidence="2" key="1">
    <citation type="submission" date="2021-04" db="EMBL/GenBank/DDBJ databases">
        <authorList>
            <consortium name="Molecular Ecology Group"/>
        </authorList>
    </citation>
    <scope>NUCLEOTIDE SEQUENCE</scope>
</reference>
<organism evidence="2 3">
    <name type="scientific">Candidula unifasciata</name>
    <dbReference type="NCBI Taxonomy" id="100452"/>
    <lineage>
        <taxon>Eukaryota</taxon>
        <taxon>Metazoa</taxon>
        <taxon>Spiralia</taxon>
        <taxon>Lophotrochozoa</taxon>
        <taxon>Mollusca</taxon>
        <taxon>Gastropoda</taxon>
        <taxon>Heterobranchia</taxon>
        <taxon>Euthyneura</taxon>
        <taxon>Panpulmonata</taxon>
        <taxon>Eupulmonata</taxon>
        <taxon>Stylommatophora</taxon>
        <taxon>Helicina</taxon>
        <taxon>Helicoidea</taxon>
        <taxon>Geomitridae</taxon>
        <taxon>Candidula</taxon>
    </lineage>
</organism>
<gene>
    <name evidence="2" type="ORF">CUNI_LOCUS5543</name>
</gene>
<name>A0A8S3YWG9_9EUPU</name>
<evidence type="ECO:0000313" key="3">
    <source>
        <dbReference type="Proteomes" id="UP000678393"/>
    </source>
</evidence>
<evidence type="ECO:0000256" key="1">
    <source>
        <dbReference type="SAM" id="MobiDB-lite"/>
    </source>
</evidence>
<feature type="region of interest" description="Disordered" evidence="1">
    <location>
        <begin position="617"/>
        <end position="637"/>
    </location>
</feature>
<dbReference type="PANTHER" id="PTHR23295:SF6">
    <property type="entry name" value="NEOSIN, ISOFORM A"/>
    <property type="match status" value="1"/>
</dbReference>
<dbReference type="InterPro" id="IPR036621">
    <property type="entry name" value="Anticodon-bd_dom_sf"/>
</dbReference>
<feature type="compositionally biased region" description="Polar residues" evidence="1">
    <location>
        <begin position="620"/>
        <end position="637"/>
    </location>
</feature>
<feature type="region of interest" description="Disordered" evidence="1">
    <location>
        <begin position="475"/>
        <end position="495"/>
    </location>
</feature>
<feature type="compositionally biased region" description="Pro residues" evidence="1">
    <location>
        <begin position="55"/>
        <end position="137"/>
    </location>
</feature>
<comment type="caution">
    <text evidence="2">The sequence shown here is derived from an EMBL/GenBank/DDBJ whole genome shotgun (WGS) entry which is preliminary data.</text>
</comment>
<feature type="non-terminal residue" evidence="2">
    <location>
        <position position="1"/>
    </location>
</feature>